<protein>
    <recommendedName>
        <fullName evidence="2">Zinc finger PHD-type domain-containing protein</fullName>
    </recommendedName>
</protein>
<dbReference type="SUPFAM" id="SSF57903">
    <property type="entry name" value="FYVE/PHD zinc finger"/>
    <property type="match status" value="1"/>
</dbReference>
<name>U5EPT9_9DIPT</name>
<dbReference type="Gene3D" id="3.30.40.10">
    <property type="entry name" value="Zinc/RING finger domain, C3HC4 (zinc finger)"/>
    <property type="match status" value="1"/>
</dbReference>
<organism evidence="1">
    <name type="scientific">Corethrella appendiculata</name>
    <dbReference type="NCBI Taxonomy" id="1370023"/>
    <lineage>
        <taxon>Eukaryota</taxon>
        <taxon>Metazoa</taxon>
        <taxon>Ecdysozoa</taxon>
        <taxon>Arthropoda</taxon>
        <taxon>Hexapoda</taxon>
        <taxon>Insecta</taxon>
        <taxon>Pterygota</taxon>
        <taxon>Neoptera</taxon>
        <taxon>Endopterygota</taxon>
        <taxon>Diptera</taxon>
        <taxon>Nematocera</taxon>
        <taxon>Culicoidea</taxon>
        <taxon>Chaoboridae</taxon>
        <taxon>Corethrella</taxon>
    </lineage>
</organism>
<reference evidence="1" key="1">
    <citation type="journal article" date="2014" name="Insect Biochem. Mol. Biol.">
        <title>An insight into the sialome of the frog biting fly, Corethrella appendiculata.</title>
        <authorList>
            <person name="Ribeiro J.M.C."/>
            <person name="Chagas A.C."/>
            <person name="Pham V.M."/>
            <person name="Lounibos L.P."/>
            <person name="Calvo E."/>
        </authorList>
    </citation>
    <scope>NUCLEOTIDE SEQUENCE</scope>
    <source>
        <tissue evidence="1">Salivary glands</tissue>
    </source>
</reference>
<dbReference type="InterPro" id="IPR013083">
    <property type="entry name" value="Znf_RING/FYVE/PHD"/>
</dbReference>
<proteinExistence type="evidence at transcript level"/>
<sequence>MSCNKCNEQFTLFETPIYCKTECGKKYHAECIDVSYDVIKITLQYKNVYFICDECIELLKKFRKDDCEKISKVVNDEIGKVKKPEENASYAEFIGAIEHKFNQLYNDINTNKQNLEHVEKIVNIMQNKAVLHSDDEDGKCSKLNREDSDVRIIKGKSQNHSNVLAAEPTTFLHISNVALCTSENDVSLMVAECLDTNVSNVYSKILLPKHVSDKDLSFLTFKVRIKANLKDKAFDEDTWPIGIVIREFIERNNCSVFKPFSASSFNTS</sequence>
<dbReference type="InterPro" id="IPR011011">
    <property type="entry name" value="Znf_FYVE_PHD"/>
</dbReference>
<dbReference type="AlphaFoldDB" id="U5EPT9"/>
<accession>U5EPT9</accession>
<dbReference type="EMBL" id="GANO01004549">
    <property type="protein sequence ID" value="JAB55322.1"/>
    <property type="molecule type" value="mRNA"/>
</dbReference>
<evidence type="ECO:0000313" key="1">
    <source>
        <dbReference type="EMBL" id="JAB55322.1"/>
    </source>
</evidence>
<evidence type="ECO:0008006" key="2">
    <source>
        <dbReference type="Google" id="ProtNLM"/>
    </source>
</evidence>